<dbReference type="GeneID" id="36320262"/>
<dbReference type="OrthoDB" id="2199106at2759"/>
<dbReference type="Proteomes" id="UP000034350">
    <property type="component" value="Unassembled WGS sequence"/>
</dbReference>
<evidence type="ECO:0000256" key="2">
    <source>
        <dbReference type="SAM" id="Phobius"/>
    </source>
</evidence>
<organism evidence="3 4">
    <name type="scientific">Vairimorpha ceranae</name>
    <dbReference type="NCBI Taxonomy" id="40302"/>
    <lineage>
        <taxon>Eukaryota</taxon>
        <taxon>Fungi</taxon>
        <taxon>Fungi incertae sedis</taxon>
        <taxon>Microsporidia</taxon>
        <taxon>Nosematidae</taxon>
        <taxon>Vairimorpha</taxon>
    </lineage>
</organism>
<dbReference type="VEuPathDB" id="MicrosporidiaDB:NCER_101887"/>
<dbReference type="VEuPathDB" id="MicrosporidiaDB:G9O61_00g020080"/>
<keyword evidence="2" id="KW-0812">Transmembrane</keyword>
<keyword evidence="2" id="KW-1133">Transmembrane helix</keyword>
<evidence type="ECO:0000256" key="1">
    <source>
        <dbReference type="SAM" id="Coils"/>
    </source>
</evidence>
<feature type="transmembrane region" description="Helical" evidence="2">
    <location>
        <begin position="6"/>
        <end position="24"/>
    </location>
</feature>
<keyword evidence="2" id="KW-0472">Membrane</keyword>
<gene>
    <name evidence="3" type="ORF">AAJ76_360003031</name>
</gene>
<name>A0A0F9YR10_9MICR</name>
<feature type="coiled-coil region" evidence="1">
    <location>
        <begin position="199"/>
        <end position="226"/>
    </location>
</feature>
<proteinExistence type="predicted"/>
<dbReference type="EMBL" id="JPQZ01000036">
    <property type="protein sequence ID" value="KKO74987.1"/>
    <property type="molecule type" value="Genomic_DNA"/>
</dbReference>
<keyword evidence="4" id="KW-1185">Reference proteome</keyword>
<protein>
    <submittedName>
        <fullName evidence="3">Uncharacterized protein</fullName>
    </submittedName>
</protein>
<reference evidence="3 4" key="1">
    <citation type="journal article" date="2015" name="Environ. Microbiol.">
        <title>Genome analyses suggest the presence of polyploidy and recent human-driven expansions in eight global populations of the honeybee pathogen Nosema ceranae.</title>
        <authorList>
            <person name="Pelin A."/>
            <person name="Selman M."/>
            <person name="Aris-Brosou S."/>
            <person name="Farinelli L."/>
            <person name="Corradi N."/>
        </authorList>
    </citation>
    <scope>NUCLEOTIDE SEQUENCE [LARGE SCALE GENOMIC DNA]</scope>
    <source>
        <strain evidence="3 4">PA08 1199</strain>
    </source>
</reference>
<keyword evidence="1" id="KW-0175">Coiled coil</keyword>
<accession>A0A0F9YR10</accession>
<evidence type="ECO:0000313" key="3">
    <source>
        <dbReference type="EMBL" id="KKO74987.1"/>
    </source>
</evidence>
<sequence>MYLPLFISGFIIGVSGIFFYRKRVERDEKVKKTRYLQKKYKSTTFIYPSVYQTIILLESNEIFKKMYIILTLKKNFCLSQLLFSEQKEFVILKGYLKKKIPNFYINNIKLGNIHFGSQFCTKSPNIRNYSCFGTITKKIEEFCYKYDFAHFYGSYWPTDKKLINLSQIGDTTIFLQCNIRLLDDKSFIEDFFSCFTDIQDETSKRLELEKNKLREYIEKSREYEKKDFVEKLLDDINKNANKDVILKKKGKKKSKK</sequence>
<evidence type="ECO:0000313" key="4">
    <source>
        <dbReference type="Proteomes" id="UP000034350"/>
    </source>
</evidence>
<dbReference type="RefSeq" id="XP_024330729.1">
    <property type="nucleotide sequence ID" value="XM_024475325.1"/>
</dbReference>
<comment type="caution">
    <text evidence="3">The sequence shown here is derived from an EMBL/GenBank/DDBJ whole genome shotgun (WGS) entry which is preliminary data.</text>
</comment>
<dbReference type="VEuPathDB" id="MicrosporidiaDB:AAJ76_360003031"/>
<dbReference type="AlphaFoldDB" id="A0A0F9YR10"/>
<dbReference type="VEuPathDB" id="MicrosporidiaDB:G9O61_00g020900"/>